<feature type="binding site" evidence="6">
    <location>
        <position position="101"/>
    </location>
    <ligand>
        <name>a divalent metal cation</name>
        <dbReference type="ChEBI" id="CHEBI:60240"/>
        <label>1</label>
    </ligand>
</feature>
<name>A0A1B7L1J2_9ENTR</name>
<evidence type="ECO:0000256" key="5">
    <source>
        <dbReference type="ARBA" id="ARBA00022723"/>
    </source>
</evidence>
<evidence type="ECO:0000256" key="1">
    <source>
        <dbReference type="ARBA" id="ARBA00003081"/>
    </source>
</evidence>
<evidence type="ECO:0000313" key="7">
    <source>
        <dbReference type="EMBL" id="OAT76244.1"/>
    </source>
</evidence>
<comment type="function">
    <text evidence="1">Provides significant protection from radiation damage and may be involved in the degradation of radiation-damaged nucleotides.</text>
</comment>
<reference evidence="8" key="1">
    <citation type="submission" date="2016-05" db="EMBL/GenBank/DDBJ databases">
        <authorList>
            <person name="Behera P."/>
            <person name="Vaishampayan P."/>
            <person name="Singh N."/>
            <person name="Raina V."/>
            <person name="Suar M."/>
            <person name="Pattnaik A."/>
            <person name="Rastogi G."/>
        </authorList>
    </citation>
    <scope>NUCLEOTIDE SEQUENCE [LARGE SCALE GENOMIC DNA]</scope>
    <source>
        <strain evidence="8">MP23</strain>
    </source>
</reference>
<feature type="binding site" evidence="6">
    <location>
        <position position="219"/>
    </location>
    <ligand>
        <name>a divalent metal cation</name>
        <dbReference type="ChEBI" id="CHEBI:60240"/>
        <label>1</label>
    </ligand>
</feature>
<dbReference type="GO" id="GO:0005737">
    <property type="term" value="C:cytoplasm"/>
    <property type="evidence" value="ECO:0007669"/>
    <property type="project" value="TreeGrafter"/>
</dbReference>
<comment type="caution">
    <text evidence="7">The sequence shown here is derived from an EMBL/GenBank/DDBJ whole genome shotgun (WGS) entry which is preliminary data.</text>
</comment>
<evidence type="ECO:0000256" key="4">
    <source>
        <dbReference type="ARBA" id="ARBA00022112"/>
    </source>
</evidence>
<dbReference type="PANTHER" id="PTHR13799:SF14">
    <property type="entry name" value="GTP CYCLOHYDROLASE 1 TYPE 2 HOMOLOG"/>
    <property type="match status" value="1"/>
</dbReference>
<keyword evidence="5 6" id="KW-0479">Metal-binding</keyword>
<dbReference type="PANTHER" id="PTHR13799">
    <property type="entry name" value="NGG1 INTERACTING FACTOR 3"/>
    <property type="match status" value="1"/>
</dbReference>
<feature type="binding site" evidence="6">
    <location>
        <position position="63"/>
    </location>
    <ligand>
        <name>a divalent metal cation</name>
        <dbReference type="ChEBI" id="CHEBI:60240"/>
        <label>1</label>
    </ligand>
</feature>
<dbReference type="STRING" id="1691903.A9B99_12485"/>
<keyword evidence="8" id="KW-1185">Reference proteome</keyword>
<dbReference type="NCBIfam" id="TIGR00486">
    <property type="entry name" value="YbgI_SA1388"/>
    <property type="match status" value="1"/>
</dbReference>
<organism evidence="7 8">
    <name type="scientific">Mangrovibacter phragmitis</name>
    <dbReference type="NCBI Taxonomy" id="1691903"/>
    <lineage>
        <taxon>Bacteria</taxon>
        <taxon>Pseudomonadati</taxon>
        <taxon>Pseudomonadota</taxon>
        <taxon>Gammaproteobacteria</taxon>
        <taxon>Enterobacterales</taxon>
        <taxon>Enterobacteriaceae</taxon>
        <taxon>Mangrovibacter</taxon>
    </lineage>
</organism>
<dbReference type="SUPFAM" id="SSF102705">
    <property type="entry name" value="NIF3 (NGG1p interacting factor 3)-like"/>
    <property type="match status" value="1"/>
</dbReference>
<proteinExistence type="inferred from homology"/>
<feature type="binding site" evidence="6">
    <location>
        <position position="215"/>
    </location>
    <ligand>
        <name>a divalent metal cation</name>
        <dbReference type="ChEBI" id="CHEBI:60240"/>
        <label>2</label>
    </ligand>
</feature>
<accession>A0A1B7L1J2</accession>
<dbReference type="FunFam" id="3.40.1390.30:FF:000002">
    <property type="entry name" value="Nif3-like dinuclear metal center protein"/>
    <property type="match status" value="1"/>
</dbReference>
<dbReference type="InterPro" id="IPR002678">
    <property type="entry name" value="DUF34/NIF3"/>
</dbReference>
<evidence type="ECO:0000256" key="3">
    <source>
        <dbReference type="ARBA" id="ARBA00011257"/>
    </source>
</evidence>
<dbReference type="Pfam" id="PF01784">
    <property type="entry name" value="DUF34_NIF3"/>
    <property type="match status" value="1"/>
</dbReference>
<evidence type="ECO:0000256" key="2">
    <source>
        <dbReference type="ARBA" id="ARBA00006964"/>
    </source>
</evidence>
<gene>
    <name evidence="7" type="ORF">A9B99_12485</name>
</gene>
<evidence type="ECO:0000256" key="6">
    <source>
        <dbReference type="PIRSR" id="PIRSR602678-1"/>
    </source>
</evidence>
<dbReference type="GO" id="GO:0046872">
    <property type="term" value="F:metal ion binding"/>
    <property type="evidence" value="ECO:0007669"/>
    <property type="project" value="UniProtKB-KW"/>
</dbReference>
<dbReference type="OrthoDB" id="9800881at2"/>
<dbReference type="Proteomes" id="UP000078225">
    <property type="component" value="Unassembled WGS sequence"/>
</dbReference>
<dbReference type="Gene3D" id="3.40.1390.30">
    <property type="entry name" value="NIF3 (NGG1p interacting factor 3)-like"/>
    <property type="match status" value="2"/>
</dbReference>
<sequence length="247" mass="26954">MNNIELEQVINEKLNAATFNDYAPNGLQVEGQPEVQKIVTGVTASQALLDEAVRLGADAVIVHHGYFWKGESPVIRGMKQKRLKTLLVNDINLYGWHLPLDAHEELGNNSQLAQLLGITVKGVIEPLVPWGEVAIPVSGAEYASWLEARLGRKPLWCGDNGPEKITRVAWCTGGGQSFIDSAAQFGVDAFITGEVSEQTIHSAREQGIHFFAAGHHATERYGIKALGEWLAAQYGLDVMFVDIDNPA</sequence>
<evidence type="ECO:0000313" key="8">
    <source>
        <dbReference type="Proteomes" id="UP000078225"/>
    </source>
</evidence>
<dbReference type="InterPro" id="IPR036069">
    <property type="entry name" value="DUF34/NIF3_sf"/>
</dbReference>
<comment type="similarity">
    <text evidence="2">Belongs to the GTP cyclohydrolase I type 2/NIF3 family.</text>
</comment>
<dbReference type="RefSeq" id="WP_064599702.1">
    <property type="nucleotide sequence ID" value="NZ_CP134782.1"/>
</dbReference>
<dbReference type="AlphaFoldDB" id="A0A1B7L1J2"/>
<dbReference type="NCBIfam" id="NF008064">
    <property type="entry name" value="PRK10799.1"/>
    <property type="match status" value="1"/>
</dbReference>
<comment type="subunit">
    <text evidence="3">Toroid-shaped homohexamer. In the hexamer, 3 dimers assemble to form a ring-like structure surrounding a central hole.</text>
</comment>
<protein>
    <recommendedName>
        <fullName evidence="4">GTP cyclohydrolase 1 type 2 homolog</fullName>
    </recommendedName>
</protein>
<feature type="binding site" evidence="6">
    <location>
        <position position="64"/>
    </location>
    <ligand>
        <name>a divalent metal cation</name>
        <dbReference type="ChEBI" id="CHEBI:60240"/>
        <label>2</label>
    </ligand>
</feature>
<dbReference type="EMBL" id="LYRP01000033">
    <property type="protein sequence ID" value="OAT76244.1"/>
    <property type="molecule type" value="Genomic_DNA"/>
</dbReference>